<sequence>MTIICAALFLLLLARLFHSYRKAVLSINDHPGIRVLLSPDTILSAIPLRIRAVTVGGFLSWQEKYNIFQQVGWDAFTVVSALPGVVTLSIADAQAIKDVALSRAIFPKPVGSYRMLNIFGSNVVTTEGEEWKMHRKVSAPAFSERNNKLVWGETTRIVNDMFDQWGDNEVVSVEHAVDITLPVALLVICAAGFGQRVPWREASCIGSTESLPEGHEMTFMEAIHGASTGLAARIILPDWILNLRPGLRKTKLAFEELEKYMEEMIKTRQSKRGQADLEGSDLFSNLLSASEDQTSSGGTALSQSDLMGNIFIYLLAGHETTAHALAFVLGTLACHPEEQERLYDHVKSVLADGRLPTYEDMHTLSGCMAVLYETMRLYPPVVEVAKTAVIDTAITVNASTPHSSSSKPPSEQKTIAVPKGTRVVLNTTALHHNPRYWEDPYEFRPDRFLGDWNRDAFIPFSAGARACLGRRFSETESIAVITLIVLRYKIEINDAVFPRIHGETPRMTRERLLKAKQGVTATPIKVPLSFRRRDTSRS</sequence>
<dbReference type="STRING" id="930990.A0A067M5H9"/>
<organism evidence="12 13">
    <name type="scientific">Botryobasidium botryosum (strain FD-172 SS1)</name>
    <dbReference type="NCBI Taxonomy" id="930990"/>
    <lineage>
        <taxon>Eukaryota</taxon>
        <taxon>Fungi</taxon>
        <taxon>Dikarya</taxon>
        <taxon>Basidiomycota</taxon>
        <taxon>Agaricomycotina</taxon>
        <taxon>Agaricomycetes</taxon>
        <taxon>Cantharellales</taxon>
        <taxon>Botryobasidiaceae</taxon>
        <taxon>Botryobasidium</taxon>
    </lineage>
</organism>
<dbReference type="InterPro" id="IPR017972">
    <property type="entry name" value="Cyt_P450_CS"/>
</dbReference>
<keyword evidence="8 10" id="KW-0503">Monooxygenase</keyword>
<gene>
    <name evidence="12" type="ORF">BOTBODRAFT_35791</name>
</gene>
<evidence type="ECO:0000256" key="6">
    <source>
        <dbReference type="ARBA" id="ARBA00023002"/>
    </source>
</evidence>
<dbReference type="InterPro" id="IPR002401">
    <property type="entry name" value="Cyt_P450_E_grp-I"/>
</dbReference>
<evidence type="ECO:0000313" key="13">
    <source>
        <dbReference type="Proteomes" id="UP000027195"/>
    </source>
</evidence>
<dbReference type="Gene3D" id="1.10.630.10">
    <property type="entry name" value="Cytochrome P450"/>
    <property type="match status" value="1"/>
</dbReference>
<dbReference type="AlphaFoldDB" id="A0A067M5H9"/>
<feature type="chain" id="PRO_5001645273" description="Cytochrome P450" evidence="11">
    <location>
        <begin position="20"/>
        <end position="538"/>
    </location>
</feature>
<evidence type="ECO:0008006" key="14">
    <source>
        <dbReference type="Google" id="ProtNLM"/>
    </source>
</evidence>
<evidence type="ECO:0000313" key="12">
    <source>
        <dbReference type="EMBL" id="KDQ11038.1"/>
    </source>
</evidence>
<feature type="binding site" description="axial binding residue" evidence="9">
    <location>
        <position position="467"/>
    </location>
    <ligand>
        <name>heme</name>
        <dbReference type="ChEBI" id="CHEBI:30413"/>
    </ligand>
    <ligandPart>
        <name>Fe</name>
        <dbReference type="ChEBI" id="CHEBI:18248"/>
    </ligandPart>
</feature>
<name>A0A067M5H9_BOTB1</name>
<dbReference type="PRINTS" id="PR00463">
    <property type="entry name" value="EP450I"/>
</dbReference>
<evidence type="ECO:0000256" key="7">
    <source>
        <dbReference type="ARBA" id="ARBA00023004"/>
    </source>
</evidence>
<keyword evidence="6 10" id="KW-0560">Oxidoreductase</keyword>
<proteinExistence type="inferred from homology"/>
<dbReference type="CDD" id="cd11070">
    <property type="entry name" value="CYP56-like"/>
    <property type="match status" value="1"/>
</dbReference>
<comment type="similarity">
    <text evidence="3 10">Belongs to the cytochrome P450 family.</text>
</comment>
<evidence type="ECO:0000256" key="5">
    <source>
        <dbReference type="ARBA" id="ARBA00022723"/>
    </source>
</evidence>
<dbReference type="HOGENOM" id="CLU_001570_25_0_1"/>
<keyword evidence="4 9" id="KW-0349">Heme</keyword>
<dbReference type="Proteomes" id="UP000027195">
    <property type="component" value="Unassembled WGS sequence"/>
</dbReference>
<evidence type="ECO:0000256" key="11">
    <source>
        <dbReference type="SAM" id="SignalP"/>
    </source>
</evidence>
<dbReference type="OrthoDB" id="1470350at2759"/>
<evidence type="ECO:0000256" key="10">
    <source>
        <dbReference type="RuleBase" id="RU000461"/>
    </source>
</evidence>
<dbReference type="InterPro" id="IPR036396">
    <property type="entry name" value="Cyt_P450_sf"/>
</dbReference>
<dbReference type="PANTHER" id="PTHR24305">
    <property type="entry name" value="CYTOCHROME P450"/>
    <property type="match status" value="1"/>
</dbReference>
<reference evidence="13" key="1">
    <citation type="journal article" date="2014" name="Proc. Natl. Acad. Sci. U.S.A.">
        <title>Extensive sampling of basidiomycete genomes demonstrates inadequacy of the white-rot/brown-rot paradigm for wood decay fungi.</title>
        <authorList>
            <person name="Riley R."/>
            <person name="Salamov A.A."/>
            <person name="Brown D.W."/>
            <person name="Nagy L.G."/>
            <person name="Floudas D."/>
            <person name="Held B.W."/>
            <person name="Levasseur A."/>
            <person name="Lombard V."/>
            <person name="Morin E."/>
            <person name="Otillar R."/>
            <person name="Lindquist E.A."/>
            <person name="Sun H."/>
            <person name="LaButti K.M."/>
            <person name="Schmutz J."/>
            <person name="Jabbour D."/>
            <person name="Luo H."/>
            <person name="Baker S.E."/>
            <person name="Pisabarro A.G."/>
            <person name="Walton J.D."/>
            <person name="Blanchette R.A."/>
            <person name="Henrissat B."/>
            <person name="Martin F."/>
            <person name="Cullen D."/>
            <person name="Hibbett D.S."/>
            <person name="Grigoriev I.V."/>
        </authorList>
    </citation>
    <scope>NUCLEOTIDE SEQUENCE [LARGE SCALE GENOMIC DNA]</scope>
    <source>
        <strain evidence="13">FD-172 SS1</strain>
    </source>
</reference>
<dbReference type="PROSITE" id="PS00086">
    <property type="entry name" value="CYTOCHROME_P450"/>
    <property type="match status" value="1"/>
</dbReference>
<dbReference type="GO" id="GO:0020037">
    <property type="term" value="F:heme binding"/>
    <property type="evidence" value="ECO:0007669"/>
    <property type="project" value="InterPro"/>
</dbReference>
<keyword evidence="11" id="KW-0732">Signal</keyword>
<dbReference type="InParanoid" id="A0A067M5H9"/>
<dbReference type="Pfam" id="PF00067">
    <property type="entry name" value="p450"/>
    <property type="match status" value="1"/>
</dbReference>
<evidence type="ECO:0000256" key="2">
    <source>
        <dbReference type="ARBA" id="ARBA00005179"/>
    </source>
</evidence>
<accession>A0A067M5H9</accession>
<comment type="pathway">
    <text evidence="2">Secondary metabolite biosynthesis.</text>
</comment>
<dbReference type="GO" id="GO:0016705">
    <property type="term" value="F:oxidoreductase activity, acting on paired donors, with incorporation or reduction of molecular oxygen"/>
    <property type="evidence" value="ECO:0007669"/>
    <property type="project" value="InterPro"/>
</dbReference>
<dbReference type="GO" id="GO:0004497">
    <property type="term" value="F:monooxygenase activity"/>
    <property type="evidence" value="ECO:0007669"/>
    <property type="project" value="UniProtKB-KW"/>
</dbReference>
<keyword evidence="7 9" id="KW-0408">Iron</keyword>
<dbReference type="SUPFAM" id="SSF48264">
    <property type="entry name" value="Cytochrome P450"/>
    <property type="match status" value="1"/>
</dbReference>
<dbReference type="GO" id="GO:0005506">
    <property type="term" value="F:iron ion binding"/>
    <property type="evidence" value="ECO:0007669"/>
    <property type="project" value="InterPro"/>
</dbReference>
<evidence type="ECO:0000256" key="9">
    <source>
        <dbReference type="PIRSR" id="PIRSR602401-1"/>
    </source>
</evidence>
<evidence type="ECO:0000256" key="4">
    <source>
        <dbReference type="ARBA" id="ARBA00022617"/>
    </source>
</evidence>
<evidence type="ECO:0000256" key="1">
    <source>
        <dbReference type="ARBA" id="ARBA00001971"/>
    </source>
</evidence>
<feature type="signal peptide" evidence="11">
    <location>
        <begin position="1"/>
        <end position="19"/>
    </location>
</feature>
<protein>
    <recommendedName>
        <fullName evidence="14">Cytochrome P450</fullName>
    </recommendedName>
</protein>
<dbReference type="PANTHER" id="PTHR24305:SF166">
    <property type="entry name" value="CYTOCHROME P450 12A4, MITOCHONDRIAL-RELATED"/>
    <property type="match status" value="1"/>
</dbReference>
<evidence type="ECO:0000256" key="8">
    <source>
        <dbReference type="ARBA" id="ARBA00023033"/>
    </source>
</evidence>
<evidence type="ECO:0000256" key="3">
    <source>
        <dbReference type="ARBA" id="ARBA00010617"/>
    </source>
</evidence>
<comment type="cofactor">
    <cofactor evidence="1 9">
        <name>heme</name>
        <dbReference type="ChEBI" id="CHEBI:30413"/>
    </cofactor>
</comment>
<dbReference type="InterPro" id="IPR050121">
    <property type="entry name" value="Cytochrome_P450_monoxygenase"/>
</dbReference>
<keyword evidence="5 9" id="KW-0479">Metal-binding</keyword>
<dbReference type="PRINTS" id="PR00385">
    <property type="entry name" value="P450"/>
</dbReference>
<keyword evidence="13" id="KW-1185">Reference proteome</keyword>
<dbReference type="InterPro" id="IPR001128">
    <property type="entry name" value="Cyt_P450"/>
</dbReference>
<dbReference type="EMBL" id="KL198062">
    <property type="protein sequence ID" value="KDQ11038.1"/>
    <property type="molecule type" value="Genomic_DNA"/>
</dbReference>